<evidence type="ECO:0000313" key="2">
    <source>
        <dbReference type="EMBL" id="EEN44561.1"/>
    </source>
</evidence>
<accession>C3ZSD1</accession>
<name>C3ZSD1_BRAFL</name>
<proteinExistence type="predicted"/>
<dbReference type="AlphaFoldDB" id="C3ZSD1"/>
<gene>
    <name evidence="2" type="ORF">BRAFLDRAFT_79502</name>
</gene>
<sequence length="192" mass="21795">MTVLRKEKLRMTYIGDGGKNLQKLERSERRKLERIRKENELQEACLEEASHGDNHMEPVGRGGWNSGQEILRAGEVKKRSCHSSREAQNQQNFHPGPDGYITGTWGTARRGESGAKAVILAAERLFLTEVNNYGDTRHDIAAFKLQMTKVLRLHNLETVVSVTDVKSGTKHRLEFSCFSGTARYWKLLVTKI</sequence>
<dbReference type="EMBL" id="GG666673">
    <property type="protein sequence ID" value="EEN44561.1"/>
    <property type="molecule type" value="Genomic_DNA"/>
</dbReference>
<protein>
    <submittedName>
        <fullName evidence="2">Uncharacterized protein</fullName>
    </submittedName>
</protein>
<evidence type="ECO:0000256" key="1">
    <source>
        <dbReference type="SAM" id="MobiDB-lite"/>
    </source>
</evidence>
<reference evidence="2" key="1">
    <citation type="journal article" date="2008" name="Nature">
        <title>The amphioxus genome and the evolution of the chordate karyotype.</title>
        <authorList>
            <consortium name="US DOE Joint Genome Institute (JGI-PGF)"/>
            <person name="Putnam N.H."/>
            <person name="Butts T."/>
            <person name="Ferrier D.E.K."/>
            <person name="Furlong R.F."/>
            <person name="Hellsten U."/>
            <person name="Kawashima T."/>
            <person name="Robinson-Rechavi M."/>
            <person name="Shoguchi E."/>
            <person name="Terry A."/>
            <person name="Yu J.-K."/>
            <person name="Benito-Gutierrez E.L."/>
            <person name="Dubchak I."/>
            <person name="Garcia-Fernandez J."/>
            <person name="Gibson-Brown J.J."/>
            <person name="Grigoriev I.V."/>
            <person name="Horton A.C."/>
            <person name="de Jong P.J."/>
            <person name="Jurka J."/>
            <person name="Kapitonov V.V."/>
            <person name="Kohara Y."/>
            <person name="Kuroki Y."/>
            <person name="Lindquist E."/>
            <person name="Lucas S."/>
            <person name="Osoegawa K."/>
            <person name="Pennacchio L.A."/>
            <person name="Salamov A.A."/>
            <person name="Satou Y."/>
            <person name="Sauka-Spengler T."/>
            <person name="Schmutz J."/>
            <person name="Shin-I T."/>
            <person name="Toyoda A."/>
            <person name="Bronner-Fraser M."/>
            <person name="Fujiyama A."/>
            <person name="Holland L.Z."/>
            <person name="Holland P.W.H."/>
            <person name="Satoh N."/>
            <person name="Rokhsar D.S."/>
        </authorList>
    </citation>
    <scope>NUCLEOTIDE SEQUENCE [LARGE SCALE GENOMIC DNA]</scope>
    <source>
        <strain evidence="2">S238N-H82</strain>
        <tissue evidence="2">Testes</tissue>
    </source>
</reference>
<organism>
    <name type="scientific">Branchiostoma floridae</name>
    <name type="common">Florida lancelet</name>
    <name type="synonym">Amphioxus</name>
    <dbReference type="NCBI Taxonomy" id="7739"/>
    <lineage>
        <taxon>Eukaryota</taxon>
        <taxon>Metazoa</taxon>
        <taxon>Chordata</taxon>
        <taxon>Cephalochordata</taxon>
        <taxon>Leptocardii</taxon>
        <taxon>Amphioxiformes</taxon>
        <taxon>Branchiostomatidae</taxon>
        <taxon>Branchiostoma</taxon>
    </lineage>
</organism>
<dbReference type="InParanoid" id="C3ZSD1"/>
<feature type="region of interest" description="Disordered" evidence="1">
    <location>
        <begin position="78"/>
        <end position="100"/>
    </location>
</feature>